<sequence>MSVLLDLSIFPVDMGTSLSPFIAPVVEMIAASGHDYQLTAMGTLIETDSLAQALTLIERAHAILAELGCERVYATAKFDIRAHASQRLGGKVASVTQRLGQGSQQQTRQPDTGDSTSGTTSP</sequence>
<keyword evidence="5" id="KW-1185">Reference proteome</keyword>
<dbReference type="RefSeq" id="WP_328987780.1">
    <property type="nucleotide sequence ID" value="NZ_CP121472.1"/>
</dbReference>
<evidence type="ECO:0000313" key="5">
    <source>
        <dbReference type="Proteomes" id="UP001432180"/>
    </source>
</evidence>
<comment type="similarity">
    <text evidence="1">Belongs to the UPF0045 family.</text>
</comment>
<organism evidence="4 5">
    <name type="scientific">Thiorhodovibrio winogradskyi</name>
    <dbReference type="NCBI Taxonomy" id="77007"/>
    <lineage>
        <taxon>Bacteria</taxon>
        <taxon>Pseudomonadati</taxon>
        <taxon>Pseudomonadota</taxon>
        <taxon>Gammaproteobacteria</taxon>
        <taxon>Chromatiales</taxon>
        <taxon>Chromatiaceae</taxon>
        <taxon>Thiorhodovibrio</taxon>
    </lineage>
</organism>
<dbReference type="NCBIfam" id="TIGR00106">
    <property type="entry name" value="MTH1187 family thiamine-binding protein"/>
    <property type="match status" value="1"/>
</dbReference>
<dbReference type="Proteomes" id="UP001432180">
    <property type="component" value="Chromosome"/>
</dbReference>
<feature type="compositionally biased region" description="Polar residues" evidence="2">
    <location>
        <begin position="94"/>
        <end position="110"/>
    </location>
</feature>
<dbReference type="EMBL" id="CP121472">
    <property type="protein sequence ID" value="WPL17263.1"/>
    <property type="molecule type" value="Genomic_DNA"/>
</dbReference>
<evidence type="ECO:0000256" key="1">
    <source>
        <dbReference type="ARBA" id="ARBA00010272"/>
    </source>
</evidence>
<evidence type="ECO:0000256" key="2">
    <source>
        <dbReference type="SAM" id="MobiDB-lite"/>
    </source>
</evidence>
<evidence type="ECO:0000259" key="3">
    <source>
        <dbReference type="Pfam" id="PF01910"/>
    </source>
</evidence>
<protein>
    <recommendedName>
        <fullName evidence="3">Thiamine-binding protein domain-containing protein</fullName>
    </recommendedName>
</protein>
<dbReference type="InterPro" id="IPR029756">
    <property type="entry name" value="MTH1187/YkoF-like"/>
</dbReference>
<dbReference type="InterPro" id="IPR051614">
    <property type="entry name" value="UPF0045_domain"/>
</dbReference>
<dbReference type="PANTHER" id="PTHR33777">
    <property type="entry name" value="UPF0045 PROTEIN ECM15"/>
    <property type="match status" value="1"/>
</dbReference>
<dbReference type="Pfam" id="PF01910">
    <property type="entry name" value="Thiamine_BP"/>
    <property type="match status" value="1"/>
</dbReference>
<feature type="compositionally biased region" description="Low complexity" evidence="2">
    <location>
        <begin position="112"/>
        <end position="122"/>
    </location>
</feature>
<evidence type="ECO:0000313" key="4">
    <source>
        <dbReference type="EMBL" id="WPL17263.1"/>
    </source>
</evidence>
<feature type="domain" description="Thiamine-binding protein" evidence="3">
    <location>
        <begin position="6"/>
        <end position="95"/>
    </location>
</feature>
<dbReference type="Gene3D" id="3.30.70.930">
    <property type="match status" value="1"/>
</dbReference>
<reference evidence="4 5" key="1">
    <citation type="journal article" date="2023" name="Microorganisms">
        <title>Thiorhodovibrio frisius and Trv. litoralis spp. nov., Two Novel Members from a Clade of Fastidious Purple Sulfur Bacteria That Exhibit Unique Red-Shifted Light-Harvesting Capabilities.</title>
        <authorList>
            <person name="Methner A."/>
            <person name="Kuzyk S.B."/>
            <person name="Petersen J."/>
            <person name="Bauer S."/>
            <person name="Brinkmann H."/>
            <person name="Sichau K."/>
            <person name="Wanner G."/>
            <person name="Wolf J."/>
            <person name="Neumann-Schaal M."/>
            <person name="Henke P."/>
            <person name="Tank M."/>
            <person name="Sproer C."/>
            <person name="Bunk B."/>
            <person name="Overmann J."/>
        </authorList>
    </citation>
    <scope>NUCLEOTIDE SEQUENCE [LARGE SCALE GENOMIC DNA]</scope>
    <source>
        <strain evidence="4 5">DSM 6702</strain>
    </source>
</reference>
<dbReference type="InterPro" id="IPR002767">
    <property type="entry name" value="Thiamine_BP"/>
</dbReference>
<proteinExistence type="inferred from homology"/>
<gene>
    <name evidence="4" type="ORF">Thiowin_02259</name>
</gene>
<feature type="region of interest" description="Disordered" evidence="2">
    <location>
        <begin position="93"/>
        <end position="122"/>
    </location>
</feature>
<dbReference type="SUPFAM" id="SSF89957">
    <property type="entry name" value="MTH1187/YkoF-like"/>
    <property type="match status" value="1"/>
</dbReference>
<dbReference type="PANTHER" id="PTHR33777:SF1">
    <property type="entry name" value="UPF0045 PROTEIN ECM15"/>
    <property type="match status" value="1"/>
</dbReference>
<name>A0ABZ0SAB9_9GAMM</name>
<accession>A0ABZ0SAB9</accession>